<accession>A0A814RWV8</accession>
<feature type="non-terminal residue" evidence="2">
    <location>
        <position position="107"/>
    </location>
</feature>
<evidence type="ECO:0000259" key="1">
    <source>
        <dbReference type="Pfam" id="PF25040"/>
    </source>
</evidence>
<comment type="caution">
    <text evidence="2">The sequence shown here is derived from an EMBL/GenBank/DDBJ whole genome shotgun (WGS) entry which is preliminary data.</text>
</comment>
<reference evidence="2" key="1">
    <citation type="submission" date="2021-02" db="EMBL/GenBank/DDBJ databases">
        <authorList>
            <person name="Nowell W R."/>
        </authorList>
    </citation>
    <scope>NUCLEOTIDE SEQUENCE</scope>
</reference>
<dbReference type="InterPro" id="IPR033616">
    <property type="entry name" value="BLTP1"/>
</dbReference>
<dbReference type="InterPro" id="IPR056742">
    <property type="entry name" value="BLTP1_C"/>
</dbReference>
<name>A0A814RWV8_9BILA</name>
<dbReference type="OrthoDB" id="10051416at2759"/>
<feature type="domain" description="Bridge-like lipid transfer protein family member 1 C-terminal" evidence="1">
    <location>
        <begin position="7"/>
        <end position="106"/>
    </location>
</feature>
<dbReference type="Pfam" id="PF25040">
    <property type="entry name" value="BLTP1_C"/>
    <property type="match status" value="1"/>
</dbReference>
<dbReference type="GO" id="GO:0048488">
    <property type="term" value="P:synaptic vesicle endocytosis"/>
    <property type="evidence" value="ECO:0007669"/>
    <property type="project" value="TreeGrafter"/>
</dbReference>
<dbReference type="AlphaFoldDB" id="A0A814RWV8"/>
<organism evidence="2 3">
    <name type="scientific">Adineta steineri</name>
    <dbReference type="NCBI Taxonomy" id="433720"/>
    <lineage>
        <taxon>Eukaryota</taxon>
        <taxon>Metazoa</taxon>
        <taxon>Spiralia</taxon>
        <taxon>Gnathifera</taxon>
        <taxon>Rotifera</taxon>
        <taxon>Eurotatoria</taxon>
        <taxon>Bdelloidea</taxon>
        <taxon>Adinetida</taxon>
        <taxon>Adinetidae</taxon>
        <taxon>Adineta</taxon>
    </lineage>
</organism>
<dbReference type="PANTHER" id="PTHR31640">
    <property type="entry name" value="TRANSMEMBRANE PROTEIN KIAA1109"/>
    <property type="match status" value="1"/>
</dbReference>
<keyword evidence="3" id="KW-1185">Reference proteome</keyword>
<proteinExistence type="predicted"/>
<dbReference type="Proteomes" id="UP000663832">
    <property type="component" value="Unassembled WGS sequence"/>
</dbReference>
<dbReference type="EMBL" id="CAJNOM010000147">
    <property type="protein sequence ID" value="CAF1139705.1"/>
    <property type="molecule type" value="Genomic_DNA"/>
</dbReference>
<protein>
    <recommendedName>
        <fullName evidence="1">Bridge-like lipid transfer protein family member 1 C-terminal domain-containing protein</fullName>
    </recommendedName>
</protein>
<dbReference type="PANTHER" id="PTHR31640:SF1">
    <property type="entry name" value="BRIDGE-LIKE LIPID TRANSFER PROTEIN FAMILY MEMBER 1"/>
    <property type="match status" value="1"/>
</dbReference>
<evidence type="ECO:0000313" key="2">
    <source>
        <dbReference type="EMBL" id="CAF1139705.1"/>
    </source>
</evidence>
<evidence type="ECO:0000313" key="3">
    <source>
        <dbReference type="Proteomes" id="UP000663832"/>
    </source>
</evidence>
<dbReference type="GO" id="GO:0098793">
    <property type="term" value="C:presynapse"/>
    <property type="evidence" value="ECO:0007669"/>
    <property type="project" value="GOC"/>
</dbReference>
<sequence>QLLHTGSFQDAAHFETKLFKKNSLQSDDPDKEAYFIRLTKPKILFWLNYKSTYEHWNEQCGAFTTTISDSTRLCLIVNVPVSSASNKELNLMFQLHIVDLKIAIPLQ</sequence>
<gene>
    <name evidence="2" type="ORF">QVE165_LOCUS22410</name>
</gene>